<sequence>MGRHDRWAITLTENRNDVAGSAMCFLKIPVSHLLYGGRILGQQGEGHWDRDLPRAGSKASNDIELEIRYQQWDTPSTLARRLNPLLHFVLAFNDASAYH</sequence>
<evidence type="ECO:0000313" key="2">
    <source>
        <dbReference type="Proteomes" id="UP000299102"/>
    </source>
</evidence>
<protein>
    <submittedName>
        <fullName evidence="1">Uncharacterized protein</fullName>
    </submittedName>
</protein>
<organism evidence="1 2">
    <name type="scientific">Eumeta variegata</name>
    <name type="common">Bagworm moth</name>
    <name type="synonym">Eumeta japonica</name>
    <dbReference type="NCBI Taxonomy" id="151549"/>
    <lineage>
        <taxon>Eukaryota</taxon>
        <taxon>Metazoa</taxon>
        <taxon>Ecdysozoa</taxon>
        <taxon>Arthropoda</taxon>
        <taxon>Hexapoda</taxon>
        <taxon>Insecta</taxon>
        <taxon>Pterygota</taxon>
        <taxon>Neoptera</taxon>
        <taxon>Endopterygota</taxon>
        <taxon>Lepidoptera</taxon>
        <taxon>Glossata</taxon>
        <taxon>Ditrysia</taxon>
        <taxon>Tineoidea</taxon>
        <taxon>Psychidae</taxon>
        <taxon>Oiketicinae</taxon>
        <taxon>Eumeta</taxon>
    </lineage>
</organism>
<evidence type="ECO:0000313" key="1">
    <source>
        <dbReference type="EMBL" id="GBP20879.1"/>
    </source>
</evidence>
<accession>A0A4C1U3L6</accession>
<comment type="caution">
    <text evidence="1">The sequence shown here is derived from an EMBL/GenBank/DDBJ whole genome shotgun (WGS) entry which is preliminary data.</text>
</comment>
<dbReference type="EMBL" id="BGZK01000123">
    <property type="protein sequence ID" value="GBP20879.1"/>
    <property type="molecule type" value="Genomic_DNA"/>
</dbReference>
<reference evidence="1 2" key="1">
    <citation type="journal article" date="2019" name="Commun. Biol.">
        <title>The bagworm genome reveals a unique fibroin gene that provides high tensile strength.</title>
        <authorList>
            <person name="Kono N."/>
            <person name="Nakamura H."/>
            <person name="Ohtoshi R."/>
            <person name="Tomita M."/>
            <person name="Numata K."/>
            <person name="Arakawa K."/>
        </authorList>
    </citation>
    <scope>NUCLEOTIDE SEQUENCE [LARGE SCALE GENOMIC DNA]</scope>
</reference>
<gene>
    <name evidence="1" type="ORF">EVAR_80698_1</name>
</gene>
<keyword evidence="2" id="KW-1185">Reference proteome</keyword>
<name>A0A4C1U3L6_EUMVA</name>
<dbReference type="Proteomes" id="UP000299102">
    <property type="component" value="Unassembled WGS sequence"/>
</dbReference>
<proteinExistence type="predicted"/>
<dbReference type="AlphaFoldDB" id="A0A4C1U3L6"/>